<reference evidence="3" key="1">
    <citation type="submission" date="2023-03" db="EMBL/GenBank/DDBJ databases">
        <authorList>
            <person name="Julca I."/>
        </authorList>
    </citation>
    <scope>NUCLEOTIDE SEQUENCE</scope>
</reference>
<feature type="region of interest" description="Disordered" evidence="1">
    <location>
        <begin position="101"/>
        <end position="120"/>
    </location>
</feature>
<gene>
    <name evidence="3" type="ORF">OLC1_LOCUS4275</name>
</gene>
<accession>A0AAV1CBF3</accession>
<sequence length="169" mass="17462">MAFNHIDNAGDDIGGGGGESTSSSSSSCVWFTCGVVVLSLALVMILATASSYSSSSAFPSAPLKHFPSFLNSHSAEEENGTASAVQKKSIIVSVSAAAKHFDDDGGDRARNSSVSPVPSLTKPRDELQILEKGLARARSLIRKSLVSAGGGPNLSSAGCIYHNPAEFFQ</sequence>
<protein>
    <submittedName>
        <fullName evidence="3">OLC1v1027987C1</fullName>
    </submittedName>
</protein>
<feature type="transmembrane region" description="Helical" evidence="2">
    <location>
        <begin position="29"/>
        <end position="49"/>
    </location>
</feature>
<dbReference type="EMBL" id="OX459119">
    <property type="protein sequence ID" value="CAI9092676.1"/>
    <property type="molecule type" value="Genomic_DNA"/>
</dbReference>
<name>A0AAV1CBF3_OLDCO</name>
<dbReference type="AlphaFoldDB" id="A0AAV1CBF3"/>
<evidence type="ECO:0000313" key="3">
    <source>
        <dbReference type="EMBL" id="CAI9092676.1"/>
    </source>
</evidence>
<keyword evidence="2" id="KW-0812">Transmembrane</keyword>
<evidence type="ECO:0000256" key="2">
    <source>
        <dbReference type="SAM" id="Phobius"/>
    </source>
</evidence>
<keyword evidence="2" id="KW-0472">Membrane</keyword>
<organism evidence="3 4">
    <name type="scientific">Oldenlandia corymbosa var. corymbosa</name>
    <dbReference type="NCBI Taxonomy" id="529605"/>
    <lineage>
        <taxon>Eukaryota</taxon>
        <taxon>Viridiplantae</taxon>
        <taxon>Streptophyta</taxon>
        <taxon>Embryophyta</taxon>
        <taxon>Tracheophyta</taxon>
        <taxon>Spermatophyta</taxon>
        <taxon>Magnoliopsida</taxon>
        <taxon>eudicotyledons</taxon>
        <taxon>Gunneridae</taxon>
        <taxon>Pentapetalae</taxon>
        <taxon>asterids</taxon>
        <taxon>lamiids</taxon>
        <taxon>Gentianales</taxon>
        <taxon>Rubiaceae</taxon>
        <taxon>Rubioideae</taxon>
        <taxon>Spermacoceae</taxon>
        <taxon>Hedyotis-Oldenlandia complex</taxon>
        <taxon>Oldenlandia</taxon>
    </lineage>
</organism>
<keyword evidence="4" id="KW-1185">Reference proteome</keyword>
<proteinExistence type="predicted"/>
<keyword evidence="2" id="KW-1133">Transmembrane helix</keyword>
<evidence type="ECO:0000256" key="1">
    <source>
        <dbReference type="SAM" id="MobiDB-lite"/>
    </source>
</evidence>
<feature type="compositionally biased region" description="Basic and acidic residues" evidence="1">
    <location>
        <begin position="101"/>
        <end position="110"/>
    </location>
</feature>
<dbReference type="Proteomes" id="UP001161247">
    <property type="component" value="Chromosome 2"/>
</dbReference>
<evidence type="ECO:0000313" key="4">
    <source>
        <dbReference type="Proteomes" id="UP001161247"/>
    </source>
</evidence>